<dbReference type="OMA" id="RNMERDT"/>
<feature type="binding site" evidence="12">
    <location>
        <position position="311"/>
    </location>
    <ligand>
        <name>GTP</name>
        <dbReference type="ChEBI" id="CHEBI:37565"/>
    </ligand>
</feature>
<feature type="binding site" evidence="12">
    <location>
        <position position="296"/>
    </location>
    <ligand>
        <name>GTP</name>
        <dbReference type="ChEBI" id="CHEBI:37565"/>
    </ligand>
</feature>
<organism evidence="15 16">
    <name type="scientific">Chenopodium quinoa</name>
    <name type="common">Quinoa</name>
    <dbReference type="NCBI Taxonomy" id="63459"/>
    <lineage>
        <taxon>Eukaryota</taxon>
        <taxon>Viridiplantae</taxon>
        <taxon>Streptophyta</taxon>
        <taxon>Embryophyta</taxon>
        <taxon>Tracheophyta</taxon>
        <taxon>Spermatophyta</taxon>
        <taxon>Magnoliopsida</taxon>
        <taxon>eudicotyledons</taxon>
        <taxon>Gunneridae</taxon>
        <taxon>Pentapetalae</taxon>
        <taxon>Caryophyllales</taxon>
        <taxon>Chenopodiaceae</taxon>
        <taxon>Chenopodioideae</taxon>
        <taxon>Atripliceae</taxon>
        <taxon>Chenopodium</taxon>
    </lineage>
</organism>
<dbReference type="SUPFAM" id="SSF52799">
    <property type="entry name" value="(Phosphotyrosine protein) phosphatases II"/>
    <property type="match status" value="1"/>
</dbReference>
<evidence type="ECO:0000259" key="14">
    <source>
        <dbReference type="Pfam" id="PF03919"/>
    </source>
</evidence>
<dbReference type="InterPro" id="IPR029021">
    <property type="entry name" value="Prot-tyrosine_phosphatase-like"/>
</dbReference>
<feature type="domain" description="mRNA capping enzyme C-terminal" evidence="14">
    <location>
        <begin position="479"/>
        <end position="533"/>
    </location>
</feature>
<protein>
    <recommendedName>
        <fullName evidence="2">mRNA guanylyltransferase</fullName>
        <ecNumber evidence="2">2.7.7.50</ecNumber>
    </recommendedName>
</protein>
<dbReference type="Gene3D" id="3.30.470.30">
    <property type="entry name" value="DNA ligase/mRNA capping enzyme"/>
    <property type="match status" value="1"/>
</dbReference>
<dbReference type="GO" id="GO:0005634">
    <property type="term" value="C:nucleus"/>
    <property type="evidence" value="ECO:0007669"/>
    <property type="project" value="UniProtKB-SubCell"/>
</dbReference>
<dbReference type="Proteomes" id="UP000596660">
    <property type="component" value="Unplaced"/>
</dbReference>
<reference evidence="15" key="1">
    <citation type="journal article" date="2017" name="Nature">
        <title>The genome of Chenopodium quinoa.</title>
        <authorList>
            <person name="Jarvis D.E."/>
            <person name="Ho Y.S."/>
            <person name="Lightfoot D.J."/>
            <person name="Schmoeckel S.M."/>
            <person name="Li B."/>
            <person name="Borm T.J.A."/>
            <person name="Ohyanagi H."/>
            <person name="Mineta K."/>
            <person name="Michell C.T."/>
            <person name="Saber N."/>
            <person name="Kharbatia N.M."/>
            <person name="Rupper R.R."/>
            <person name="Sharp A.R."/>
            <person name="Dally N."/>
            <person name="Boughton B.A."/>
            <person name="Woo Y.H."/>
            <person name="Gao G."/>
            <person name="Schijlen E.G.W.M."/>
            <person name="Guo X."/>
            <person name="Momin A.A."/>
            <person name="Negrao S."/>
            <person name="Al-Babili S."/>
            <person name="Gehring C."/>
            <person name="Roessner U."/>
            <person name="Jung C."/>
            <person name="Murphy K."/>
            <person name="Arold S.T."/>
            <person name="Gojobori T."/>
            <person name="van der Linden C.G."/>
            <person name="van Loo E.N."/>
            <person name="Jellen E.N."/>
            <person name="Maughan P.J."/>
            <person name="Tester M."/>
        </authorList>
    </citation>
    <scope>NUCLEOTIDE SEQUENCE [LARGE SCALE GENOMIC DNA]</scope>
    <source>
        <strain evidence="15">cv. PI 614886</strain>
    </source>
</reference>
<keyword evidence="8 12" id="KW-0342">GTP-binding</keyword>
<evidence type="ECO:0000313" key="16">
    <source>
        <dbReference type="Proteomes" id="UP000596660"/>
    </source>
</evidence>
<keyword evidence="7" id="KW-0506">mRNA capping</keyword>
<comment type="subcellular location">
    <subcellularLocation>
        <location evidence="1">Nucleus</location>
    </subcellularLocation>
</comment>
<dbReference type="InterPro" id="IPR013846">
    <property type="entry name" value="mRNA_cap_enzyme_C"/>
</dbReference>
<dbReference type="InterPro" id="IPR012340">
    <property type="entry name" value="NA-bd_OB-fold"/>
</dbReference>
<dbReference type="Pfam" id="PF03919">
    <property type="entry name" value="mRNA_cap_C"/>
    <property type="match status" value="1"/>
</dbReference>
<dbReference type="InterPro" id="IPR051029">
    <property type="entry name" value="mRNA_Capping_Enz/RNA_Phosphat"/>
</dbReference>
<dbReference type="Gramene" id="AUR62002423-RA">
    <property type="protein sequence ID" value="AUR62002423-RA:cds"/>
    <property type="gene ID" value="AUR62002423"/>
</dbReference>
<dbReference type="SUPFAM" id="SSF50249">
    <property type="entry name" value="Nucleic acid-binding proteins"/>
    <property type="match status" value="1"/>
</dbReference>
<evidence type="ECO:0000256" key="10">
    <source>
        <dbReference type="ARBA" id="ARBA00044624"/>
    </source>
</evidence>
<evidence type="ECO:0000256" key="5">
    <source>
        <dbReference type="ARBA" id="ARBA00022695"/>
    </source>
</evidence>
<dbReference type="GO" id="GO:0005525">
    <property type="term" value="F:GTP binding"/>
    <property type="evidence" value="ECO:0007669"/>
    <property type="project" value="UniProtKB-KW"/>
</dbReference>
<dbReference type="GO" id="GO:0004484">
    <property type="term" value="F:mRNA guanylyltransferase activity"/>
    <property type="evidence" value="ECO:0007669"/>
    <property type="project" value="UniProtKB-EC"/>
</dbReference>
<keyword evidence="5" id="KW-0548">Nucleotidyltransferase</keyword>
<keyword evidence="16" id="KW-1185">Reference proteome</keyword>
<dbReference type="EC" id="2.7.7.50" evidence="2"/>
<dbReference type="CDD" id="cd07895">
    <property type="entry name" value="Adenylation_mRNA_capping"/>
    <property type="match status" value="1"/>
</dbReference>
<evidence type="ECO:0000256" key="12">
    <source>
        <dbReference type="PIRSR" id="PIRSR036958-3"/>
    </source>
</evidence>
<evidence type="ECO:0000256" key="9">
    <source>
        <dbReference type="ARBA" id="ARBA00023242"/>
    </source>
</evidence>
<dbReference type="PANTHER" id="PTHR10367">
    <property type="entry name" value="MRNA-CAPPING ENZYME"/>
    <property type="match status" value="1"/>
</dbReference>
<keyword evidence="3" id="KW-0507">mRNA processing</keyword>
<dbReference type="SUPFAM" id="SSF56091">
    <property type="entry name" value="DNA ligase/mRNA capping enzyme, catalytic domain"/>
    <property type="match status" value="1"/>
</dbReference>
<dbReference type="InterPro" id="IPR001339">
    <property type="entry name" value="mRNA_cap_enzyme_adenylation"/>
</dbReference>
<keyword evidence="6 12" id="KW-0547">Nucleotide-binding</keyword>
<proteinExistence type="predicted"/>
<dbReference type="Gene3D" id="3.90.190.10">
    <property type="entry name" value="Protein tyrosine phosphatase superfamily"/>
    <property type="match status" value="2"/>
</dbReference>
<reference evidence="15" key="2">
    <citation type="submission" date="2021-03" db="UniProtKB">
        <authorList>
            <consortium name="EnsemblPlants"/>
        </authorList>
    </citation>
    <scope>IDENTIFICATION</scope>
</reference>
<dbReference type="GO" id="GO:0006370">
    <property type="term" value="P:7-methylguanosine mRNA capping"/>
    <property type="evidence" value="ECO:0007669"/>
    <property type="project" value="UniProtKB-KW"/>
</dbReference>
<sequence length="567" mass="67016">MDLNSSPPLKDDEEFCKNHLEEDVAPQNIKESSVQILRREREERRERLRRNQINNRPVLTEPSVCEEGPYLKKLKYDAHRLPPGWLDCPNFGHEIGFLIPSKVPLNESFNDYVVDKKRYSFRNVLRLLGHKLGMVVDLTNTDRYYQMTEVKGLKYLKIRCQGRHARPDNESVNKFVFEAIQTFAKSRPPGIYKEDYINALYDFYHETKPDLVVCPSTPEWKRSSDVIQNSDALPDDDDGVSNASIMGKQENTVRMTNDDVLGDKIPDQQEYHLRRVKLQLLRQRYYYATWKADGTRYMMLLSPDGCYPIDRRFKFRRMQMRLPCRSRTKSEFHQYTLLDGEMIIDSVSSQKQERRYLIYDLIALNGVSIIERPFSERWMMIEKEIIEPRNQDRKRMLESHSKPSYRYDLEPFRVRRKDFWLLSTVGKLLNEFIPNLSHEADGLIFQIGEFGSEDLYLYDKGKKRLMEGNRVAFSDGSYSSLYSGKIIECSWDTRQNVWLYMRTRTDKLTPNEFSTYKKVMRSIDDNITQDVLLNEIGEIIRLPMYANRIKNDTIAQKKAKVRQQGKI</sequence>
<dbReference type="Gene3D" id="2.40.50.140">
    <property type="entry name" value="Nucleic acid-binding proteins"/>
    <property type="match status" value="1"/>
</dbReference>
<evidence type="ECO:0000256" key="11">
    <source>
        <dbReference type="PIRSR" id="PIRSR036958-2"/>
    </source>
</evidence>
<dbReference type="InterPro" id="IPR017074">
    <property type="entry name" value="mRNA_cap_enz_bifunc"/>
</dbReference>
<dbReference type="PANTHER" id="PTHR10367:SF17">
    <property type="entry name" value="MRNA-CAPPING ENZYME"/>
    <property type="match status" value="1"/>
</dbReference>
<dbReference type="AlphaFoldDB" id="A0A803KTR5"/>
<evidence type="ECO:0000256" key="2">
    <source>
        <dbReference type="ARBA" id="ARBA00012475"/>
    </source>
</evidence>
<evidence type="ECO:0000256" key="4">
    <source>
        <dbReference type="ARBA" id="ARBA00022679"/>
    </source>
</evidence>
<accession>A0A803KTR5</accession>
<evidence type="ECO:0000313" key="15">
    <source>
        <dbReference type="EnsemblPlants" id="AUR62002423-RA:cds"/>
    </source>
</evidence>
<evidence type="ECO:0000256" key="3">
    <source>
        <dbReference type="ARBA" id="ARBA00022664"/>
    </source>
</evidence>
<keyword evidence="9" id="KW-0539">Nucleus</keyword>
<dbReference type="GO" id="GO:0140818">
    <property type="term" value="F:mRNA 5'-triphosphate monophosphatase activity"/>
    <property type="evidence" value="ECO:0007669"/>
    <property type="project" value="InterPro"/>
</dbReference>
<name>A0A803KTR5_CHEQI</name>
<comment type="catalytic activity">
    <reaction evidence="10">
        <text>a 5'-end diphospho-ribonucleoside in mRNA + GTP + H(+) = a 5'-end (5'-triphosphoguanosine)-ribonucleoside in mRNA + diphosphate</text>
        <dbReference type="Rhea" id="RHEA:67012"/>
        <dbReference type="Rhea" id="RHEA-COMP:17165"/>
        <dbReference type="Rhea" id="RHEA-COMP:17166"/>
        <dbReference type="ChEBI" id="CHEBI:15378"/>
        <dbReference type="ChEBI" id="CHEBI:33019"/>
        <dbReference type="ChEBI" id="CHEBI:37565"/>
        <dbReference type="ChEBI" id="CHEBI:167616"/>
        <dbReference type="ChEBI" id="CHEBI:167617"/>
        <dbReference type="EC" id="2.7.7.50"/>
    </reaction>
    <physiologicalReaction direction="left-to-right" evidence="10">
        <dbReference type="Rhea" id="RHEA:67013"/>
    </physiologicalReaction>
</comment>
<evidence type="ECO:0000256" key="1">
    <source>
        <dbReference type="ARBA" id="ARBA00004123"/>
    </source>
</evidence>
<feature type="domain" description="mRNA capping enzyme adenylation" evidence="13">
    <location>
        <begin position="273"/>
        <end position="447"/>
    </location>
</feature>
<evidence type="ECO:0000256" key="6">
    <source>
        <dbReference type="ARBA" id="ARBA00022741"/>
    </source>
</evidence>
<dbReference type="EnsemblPlants" id="AUR62002423-RA">
    <property type="protein sequence ID" value="AUR62002423-RA:cds"/>
    <property type="gene ID" value="AUR62002423"/>
</dbReference>
<dbReference type="PIRSF" id="PIRSF036958">
    <property type="entry name" value="mRNA_capping_HCE"/>
    <property type="match status" value="1"/>
</dbReference>
<dbReference type="Pfam" id="PF01331">
    <property type="entry name" value="mRNA_cap_enzyme"/>
    <property type="match status" value="1"/>
</dbReference>
<feature type="binding site" evidence="12">
    <location>
        <begin position="502"/>
        <end position="507"/>
    </location>
    <ligand>
        <name>GTP</name>
        <dbReference type="ChEBI" id="CHEBI:37565"/>
    </ligand>
</feature>
<feature type="active site" description="N6-GMP-lysine intermediate" evidence="11">
    <location>
        <position position="291"/>
    </location>
</feature>
<feature type="binding site" evidence="12">
    <location>
        <begin position="339"/>
        <end position="341"/>
    </location>
    <ligand>
        <name>GTP</name>
        <dbReference type="ChEBI" id="CHEBI:37565"/>
    </ligand>
</feature>
<dbReference type="GO" id="GO:0005524">
    <property type="term" value="F:ATP binding"/>
    <property type="evidence" value="ECO:0007669"/>
    <property type="project" value="InterPro"/>
</dbReference>
<evidence type="ECO:0000256" key="8">
    <source>
        <dbReference type="ARBA" id="ARBA00023134"/>
    </source>
</evidence>
<evidence type="ECO:0000256" key="7">
    <source>
        <dbReference type="ARBA" id="ARBA00023042"/>
    </source>
</evidence>
<keyword evidence="4" id="KW-0808">Transferase</keyword>
<evidence type="ECO:0000259" key="13">
    <source>
        <dbReference type="Pfam" id="PF01331"/>
    </source>
</evidence>